<dbReference type="Pfam" id="PF00874">
    <property type="entry name" value="PRD"/>
    <property type="match status" value="1"/>
</dbReference>
<dbReference type="Gene3D" id="1.10.1790.10">
    <property type="entry name" value="PRD domain"/>
    <property type="match status" value="1"/>
</dbReference>
<dbReference type="SUPFAM" id="SSF52794">
    <property type="entry name" value="PTS system IIB component-like"/>
    <property type="match status" value="1"/>
</dbReference>
<comment type="caution">
    <text evidence="8">The sequence shown here is derived from an EMBL/GenBank/DDBJ whole genome shotgun (WGS) entry which is preliminary data.</text>
</comment>
<protein>
    <submittedName>
        <fullName evidence="8">PTS sugar transporter subunit IIA</fullName>
    </submittedName>
</protein>
<dbReference type="Pfam" id="PF00359">
    <property type="entry name" value="PTS_EIIA_2"/>
    <property type="match status" value="1"/>
</dbReference>
<dbReference type="PROSITE" id="PS51094">
    <property type="entry name" value="PTS_EIIA_TYPE_2"/>
    <property type="match status" value="1"/>
</dbReference>
<dbReference type="InterPro" id="IPR036634">
    <property type="entry name" value="PRD_sf"/>
</dbReference>
<feature type="domain" description="PRD" evidence="7">
    <location>
        <begin position="251"/>
        <end position="358"/>
    </location>
</feature>
<feature type="domain" description="PTS EIIA type-2" evidence="5">
    <location>
        <begin position="491"/>
        <end position="631"/>
    </location>
</feature>
<dbReference type="SUPFAM" id="SSF55804">
    <property type="entry name" value="Phoshotransferase/anion transport protein"/>
    <property type="match status" value="1"/>
</dbReference>
<keyword evidence="9" id="KW-1185">Reference proteome</keyword>
<dbReference type="InterPro" id="IPR011608">
    <property type="entry name" value="PRD"/>
</dbReference>
<feature type="domain" description="PTS EIIB type-2" evidence="6">
    <location>
        <begin position="361"/>
        <end position="448"/>
    </location>
</feature>
<evidence type="ECO:0000259" key="6">
    <source>
        <dbReference type="PROSITE" id="PS51099"/>
    </source>
</evidence>
<evidence type="ECO:0000313" key="8">
    <source>
        <dbReference type="EMBL" id="MDK9580043.1"/>
    </source>
</evidence>
<dbReference type="PANTHER" id="PTHR30185">
    <property type="entry name" value="CRYPTIC BETA-GLUCOSIDE BGL OPERON ANTITERMINATOR"/>
    <property type="match status" value="1"/>
</dbReference>
<evidence type="ECO:0000259" key="7">
    <source>
        <dbReference type="PROSITE" id="PS51372"/>
    </source>
</evidence>
<dbReference type="PROSITE" id="PS51372">
    <property type="entry name" value="PRD_2"/>
    <property type="match status" value="1"/>
</dbReference>
<dbReference type="InterPro" id="IPR036095">
    <property type="entry name" value="PTS_EIIB-like_sf"/>
</dbReference>
<reference evidence="8 9" key="1">
    <citation type="submission" date="2023-06" db="EMBL/GenBank/DDBJ databases">
        <title>Antibody response to the Sneathia vaginalis cytopathogenic toxin A during pregnancy.</title>
        <authorList>
            <person name="Mccoy Z.T."/>
            <person name="Serrano M.G."/>
            <person name="Spaine K."/>
            <person name="Edwards D.J."/>
            <person name="Buck G.A."/>
            <person name="Jefferson K."/>
        </authorList>
    </citation>
    <scope>NUCLEOTIDE SEQUENCE [LARGE SCALE GENOMIC DNA]</scope>
    <source>
        <strain evidence="8 9">CCUG 42621</strain>
    </source>
</reference>
<evidence type="ECO:0000256" key="4">
    <source>
        <dbReference type="ARBA" id="ARBA00023163"/>
    </source>
</evidence>
<keyword evidence="8" id="KW-0762">Sugar transport</keyword>
<keyword evidence="1" id="KW-0808">Transferase</keyword>
<name>A0ABT7HHP5_9FUSO</name>
<dbReference type="Gene3D" id="3.40.930.10">
    <property type="entry name" value="Mannitol-specific EII, Chain A"/>
    <property type="match status" value="1"/>
</dbReference>
<gene>
    <name evidence="8" type="ORF">QQA45_00665</name>
</gene>
<dbReference type="CDD" id="cd05568">
    <property type="entry name" value="PTS_IIB_bgl_like"/>
    <property type="match status" value="1"/>
</dbReference>
<keyword evidence="2" id="KW-0677">Repeat</keyword>
<dbReference type="RefSeq" id="WP_285152446.1">
    <property type="nucleotide sequence ID" value="NZ_JASSPP010000001.1"/>
</dbReference>
<dbReference type="PANTHER" id="PTHR30185:SF18">
    <property type="entry name" value="TRANSCRIPTIONAL REGULATOR MTLR"/>
    <property type="match status" value="1"/>
</dbReference>
<sequence length="633" mass="74798">MLRTKEKDILNLLMFNEKDLKYILKKTNISKRTFQYYLKSINYLLMKEGIEKIHLKDDKIIYKKEDIKLILEKYVSDDEFSKKDLKDIVKLYAIFSVQGLNITKLAEELLISRNTIKSIIKENDFEFINGKFQNLVLIDRTNMLKDILLNKNIKKYVLKIIDISLIYKIKQFITEISKEIKLNLTDVVYFNLISYIYCYKKFEKKDATTSFVSYEEYKTIERIYKKYFNKQFGINAITDVLIGLSLIQDIDVWINQEFLLGKLIYSVSNKIGIDLTRDEILYDFLYPHLKIAIYRLKKNMKLNEINYADFIDKNSLIFKILKDEIKEIEKIYNIKFTEIELSLLAFHFEGSINRMQKNVRKRVILVCGLGYGSSKILEYNLKENFEIDIIDVLPMYMINENILKNKNVDYIITTTDLHINSIKINPLLKEEDCEKLINLGIKRKNNKLGLEEFLQDMVDKFDVGKKDLKEHILNKYSNYFYINDKSSDLMNLLESSKIKIIDEVKDLEEAIREVGRILIENKACTAKYVESMVENYRKFGTYIVVEDGVAIPHTNLETEAIKTDVAILILKKTLECNGKKVNVLLSYSSENNKQHLKFLKEFYNLLMKDSFITELKNKDSEEEIMNYLRKELS</sequence>
<evidence type="ECO:0000313" key="9">
    <source>
        <dbReference type="Proteomes" id="UP001225134"/>
    </source>
</evidence>
<evidence type="ECO:0000256" key="3">
    <source>
        <dbReference type="ARBA" id="ARBA00023015"/>
    </source>
</evidence>
<organism evidence="8 9">
    <name type="scientific">Sneathia sanguinegens</name>
    <dbReference type="NCBI Taxonomy" id="40543"/>
    <lineage>
        <taxon>Bacteria</taxon>
        <taxon>Fusobacteriati</taxon>
        <taxon>Fusobacteriota</taxon>
        <taxon>Fusobacteriia</taxon>
        <taxon>Fusobacteriales</taxon>
        <taxon>Leptotrichiaceae</taxon>
        <taxon>Sneathia</taxon>
    </lineage>
</organism>
<dbReference type="EMBL" id="JASSPP010000001">
    <property type="protein sequence ID" value="MDK9580043.1"/>
    <property type="molecule type" value="Genomic_DNA"/>
</dbReference>
<evidence type="ECO:0000256" key="1">
    <source>
        <dbReference type="ARBA" id="ARBA00022679"/>
    </source>
</evidence>
<dbReference type="InterPro" id="IPR016152">
    <property type="entry name" value="PTrfase/Anion_transptr"/>
</dbReference>
<evidence type="ECO:0000256" key="2">
    <source>
        <dbReference type="ARBA" id="ARBA00022737"/>
    </source>
</evidence>
<accession>A0ABT7HHP5</accession>
<dbReference type="InterPro" id="IPR013011">
    <property type="entry name" value="PTS_EIIB_2"/>
</dbReference>
<keyword evidence="3" id="KW-0805">Transcription regulation</keyword>
<dbReference type="SUPFAM" id="SSF63520">
    <property type="entry name" value="PTS-regulatory domain, PRD"/>
    <property type="match status" value="1"/>
</dbReference>
<dbReference type="PROSITE" id="PS51099">
    <property type="entry name" value="PTS_EIIB_TYPE_2"/>
    <property type="match status" value="1"/>
</dbReference>
<proteinExistence type="predicted"/>
<dbReference type="Proteomes" id="UP001225134">
    <property type="component" value="Unassembled WGS sequence"/>
</dbReference>
<dbReference type="Gene3D" id="3.40.50.2300">
    <property type="match status" value="1"/>
</dbReference>
<keyword evidence="8" id="KW-0813">Transport</keyword>
<dbReference type="InterPro" id="IPR050661">
    <property type="entry name" value="BglG_antiterminators"/>
</dbReference>
<dbReference type="InterPro" id="IPR002178">
    <property type="entry name" value="PTS_EIIA_type-2_dom"/>
</dbReference>
<evidence type="ECO:0000259" key="5">
    <source>
        <dbReference type="PROSITE" id="PS51094"/>
    </source>
</evidence>
<keyword evidence="4" id="KW-0804">Transcription</keyword>